<evidence type="ECO:0000313" key="2">
    <source>
        <dbReference type="EMBL" id="MCZ2721027.1"/>
    </source>
</evidence>
<gene>
    <name evidence="2" type="ORF">O1D97_05025</name>
</gene>
<protein>
    <submittedName>
        <fullName evidence="2">Uncharacterized protein</fullName>
    </submittedName>
</protein>
<dbReference type="Proteomes" id="UP001149719">
    <property type="component" value="Unassembled WGS sequence"/>
</dbReference>
<comment type="caution">
    <text evidence="2">The sequence shown here is derived from an EMBL/GenBank/DDBJ whole genome shotgun (WGS) entry which is preliminary data.</text>
</comment>
<evidence type="ECO:0000256" key="1">
    <source>
        <dbReference type="SAM" id="Coils"/>
    </source>
</evidence>
<organism evidence="2 3">
    <name type="scientific">Marinomonas phaeophyticola</name>
    <dbReference type="NCBI Taxonomy" id="3004091"/>
    <lineage>
        <taxon>Bacteria</taxon>
        <taxon>Pseudomonadati</taxon>
        <taxon>Pseudomonadota</taxon>
        <taxon>Gammaproteobacteria</taxon>
        <taxon>Oceanospirillales</taxon>
        <taxon>Oceanospirillaceae</taxon>
        <taxon>Marinomonas</taxon>
    </lineage>
</organism>
<sequence length="73" mass="8912">MNDFQVLTNERLNKLIDETQTTLTELKEEMKRREQLQKEHEIMDLDEHMKNTEISLATIRNFINYLMENSKKR</sequence>
<dbReference type="RefSeq" id="WP_269123380.1">
    <property type="nucleotide sequence ID" value="NZ_JAPUBN010000011.1"/>
</dbReference>
<keyword evidence="3" id="KW-1185">Reference proteome</keyword>
<feature type="coiled-coil region" evidence="1">
    <location>
        <begin position="9"/>
        <end position="46"/>
    </location>
</feature>
<evidence type="ECO:0000313" key="3">
    <source>
        <dbReference type="Proteomes" id="UP001149719"/>
    </source>
</evidence>
<name>A0ABT4JRP2_9GAMM</name>
<proteinExistence type="predicted"/>
<accession>A0ABT4JRP2</accession>
<reference evidence="2" key="1">
    <citation type="submission" date="2022-12" db="EMBL/GenBank/DDBJ databases">
        <title>Marinomonas 15G1-11 sp. nov, isolated from marine algae.</title>
        <authorList>
            <person name="Butt M."/>
            <person name="Choi D.G."/>
            <person name="Kim J.M."/>
            <person name="Lee J.K."/>
            <person name="Baek J.H."/>
            <person name="Jeon C.O."/>
        </authorList>
    </citation>
    <scope>NUCLEOTIDE SEQUENCE</scope>
    <source>
        <strain evidence="2">15G1-11</strain>
    </source>
</reference>
<dbReference type="EMBL" id="JAPUBN010000011">
    <property type="protein sequence ID" value="MCZ2721027.1"/>
    <property type="molecule type" value="Genomic_DNA"/>
</dbReference>
<keyword evidence="1" id="KW-0175">Coiled coil</keyword>